<evidence type="ECO:0000256" key="8">
    <source>
        <dbReference type="SAM" id="MobiDB-lite"/>
    </source>
</evidence>
<keyword evidence="6 7" id="KW-0472">Membrane</keyword>
<evidence type="ECO:0000256" key="7">
    <source>
        <dbReference type="RuleBase" id="RU910716"/>
    </source>
</evidence>
<feature type="transmembrane region" description="Helical" evidence="7">
    <location>
        <begin position="370"/>
        <end position="391"/>
    </location>
</feature>
<dbReference type="InterPro" id="IPR050895">
    <property type="entry name" value="XK-related_scramblase"/>
</dbReference>
<keyword evidence="5 7" id="KW-1133">Transmembrane helix</keyword>
<evidence type="ECO:0000256" key="2">
    <source>
        <dbReference type="ARBA" id="ARBA00008789"/>
    </source>
</evidence>
<feature type="region of interest" description="Disordered" evidence="8">
    <location>
        <begin position="77"/>
        <end position="134"/>
    </location>
</feature>
<evidence type="ECO:0000256" key="6">
    <source>
        <dbReference type="ARBA" id="ARBA00023136"/>
    </source>
</evidence>
<feature type="transmembrane region" description="Helical" evidence="7">
    <location>
        <begin position="150"/>
        <end position="172"/>
    </location>
</feature>
<dbReference type="PANTHER" id="PTHR16024:SF6">
    <property type="entry name" value="XK-RELATED PROTEIN"/>
    <property type="match status" value="1"/>
</dbReference>
<dbReference type="PANTHER" id="PTHR16024">
    <property type="entry name" value="XK-RELATED PROTEIN"/>
    <property type="match status" value="1"/>
</dbReference>
<evidence type="ECO:0000313" key="9">
    <source>
        <dbReference type="Proteomes" id="UP000887540"/>
    </source>
</evidence>
<dbReference type="AlphaFoldDB" id="A0A914E4X3"/>
<comment type="subcellular location">
    <subcellularLocation>
        <location evidence="1">Cell membrane</location>
        <topology evidence="1">Multi-pass membrane protein</topology>
    </subcellularLocation>
    <subcellularLocation>
        <location evidence="7">Membrane</location>
        <topology evidence="7">Multi-pass membrane protein</topology>
    </subcellularLocation>
</comment>
<evidence type="ECO:0000256" key="3">
    <source>
        <dbReference type="ARBA" id="ARBA00022475"/>
    </source>
</evidence>
<dbReference type="InterPro" id="IPR018629">
    <property type="entry name" value="XK-rel"/>
</dbReference>
<feature type="transmembrane region" description="Helical" evidence="7">
    <location>
        <begin position="473"/>
        <end position="495"/>
    </location>
</feature>
<keyword evidence="4 7" id="KW-0812">Transmembrane</keyword>
<feature type="transmembrane region" description="Helical" evidence="7">
    <location>
        <begin position="47"/>
        <end position="69"/>
    </location>
</feature>
<feature type="transmembrane region" description="Helical" evidence="7">
    <location>
        <begin position="12"/>
        <end position="35"/>
    </location>
</feature>
<evidence type="ECO:0000256" key="4">
    <source>
        <dbReference type="ARBA" id="ARBA00022692"/>
    </source>
</evidence>
<keyword evidence="9" id="KW-1185">Reference proteome</keyword>
<keyword evidence="3" id="KW-1003">Cell membrane</keyword>
<comment type="similarity">
    <text evidence="2 7">Belongs to the XK family.</text>
</comment>
<dbReference type="GO" id="GO:0070782">
    <property type="term" value="P:phosphatidylserine exposure on apoptotic cell surface"/>
    <property type="evidence" value="ECO:0007669"/>
    <property type="project" value="TreeGrafter"/>
</dbReference>
<sequence length="509" mass="59642">MSLALLYKILKSEFFSIIGVFFYIFDIISDLSVVIESYDPYKLWPWTYYLFFAIVPSVLINIYLFIIWLKQNPPPSSQNNSSNIEDGNPNVEGNSPNIEDDNPNVEDNSSNIEDGDPNVESSSPPSQSNISKIKDGNLNVESSSKSYSSWLILCIFRLLVGLLWLGPIWHLIEGIIELKRIHEFFDELDKNKNSDQTVNNQEQFEYFESLQRKQNQAYLGVYKAKLFEALFEAIPQVGVQGFMFMQNYGQQLKFMPSEKFMELIDLVLLRSIILSLISVSKNLIGYKYNLQKISDKNNKFHAKYDHKDEDQEREKLFRKVTDAFPNLSKENRKKIFAPLDRQGHKRSYMLKLLKRGPEGKWKYIAEAFRIFWRFCTLSSRFICFWMFVLAYGNTPVIIVAFLASHIIITTIALFSFPDLRFLKGRDEQPFTKFQQMINLLTNIMMQICSPIYLSLWDPQIKPIDKPLHLRNRYIFGYILEFIEDLVLFHFIYVTVLSDQHVRSDTTIFI</sequence>
<dbReference type="GO" id="GO:1902742">
    <property type="term" value="P:apoptotic process involved in development"/>
    <property type="evidence" value="ECO:0007669"/>
    <property type="project" value="TreeGrafter"/>
</dbReference>
<feature type="compositionally biased region" description="Low complexity" evidence="8">
    <location>
        <begin position="121"/>
        <end position="131"/>
    </location>
</feature>
<dbReference type="WBParaSite" id="ACRNAN_scaffold5706.g15208.t1">
    <property type="protein sequence ID" value="ACRNAN_scaffold5706.g15208.t1"/>
    <property type="gene ID" value="ACRNAN_scaffold5706.g15208"/>
</dbReference>
<dbReference type="GO" id="GO:0005886">
    <property type="term" value="C:plasma membrane"/>
    <property type="evidence" value="ECO:0007669"/>
    <property type="project" value="UniProtKB-SubCell"/>
</dbReference>
<feature type="transmembrane region" description="Helical" evidence="7">
    <location>
        <begin position="397"/>
        <end position="416"/>
    </location>
</feature>
<dbReference type="GO" id="GO:0043652">
    <property type="term" value="P:engulfment of apoptotic cell"/>
    <property type="evidence" value="ECO:0007669"/>
    <property type="project" value="TreeGrafter"/>
</dbReference>
<proteinExistence type="inferred from homology"/>
<reference evidence="10" key="1">
    <citation type="submission" date="2022-11" db="UniProtKB">
        <authorList>
            <consortium name="WormBaseParasite"/>
        </authorList>
    </citation>
    <scope>IDENTIFICATION</scope>
</reference>
<feature type="transmembrane region" description="Helical" evidence="7">
    <location>
        <begin position="436"/>
        <end position="453"/>
    </location>
</feature>
<accession>A0A914E4X3</accession>
<evidence type="ECO:0000256" key="5">
    <source>
        <dbReference type="ARBA" id="ARBA00022989"/>
    </source>
</evidence>
<dbReference type="Pfam" id="PF09815">
    <property type="entry name" value="XK-related"/>
    <property type="match status" value="1"/>
</dbReference>
<evidence type="ECO:0000313" key="10">
    <source>
        <dbReference type="WBParaSite" id="ACRNAN_scaffold5706.g15208.t1"/>
    </source>
</evidence>
<protein>
    <recommendedName>
        <fullName evidence="7">XK-related protein</fullName>
    </recommendedName>
</protein>
<evidence type="ECO:0000256" key="1">
    <source>
        <dbReference type="ARBA" id="ARBA00004651"/>
    </source>
</evidence>
<dbReference type="Proteomes" id="UP000887540">
    <property type="component" value="Unplaced"/>
</dbReference>
<organism evidence="9 10">
    <name type="scientific">Acrobeloides nanus</name>
    <dbReference type="NCBI Taxonomy" id="290746"/>
    <lineage>
        <taxon>Eukaryota</taxon>
        <taxon>Metazoa</taxon>
        <taxon>Ecdysozoa</taxon>
        <taxon>Nematoda</taxon>
        <taxon>Chromadorea</taxon>
        <taxon>Rhabditida</taxon>
        <taxon>Tylenchina</taxon>
        <taxon>Cephalobomorpha</taxon>
        <taxon>Cephaloboidea</taxon>
        <taxon>Cephalobidae</taxon>
        <taxon>Acrobeloides</taxon>
    </lineage>
</organism>
<name>A0A914E4X3_9BILA</name>